<evidence type="ECO:0000313" key="2">
    <source>
        <dbReference type="Proteomes" id="UP001218362"/>
    </source>
</evidence>
<dbReference type="Proteomes" id="UP001218362">
    <property type="component" value="Chromosome"/>
</dbReference>
<dbReference type="SUPFAM" id="SSF53335">
    <property type="entry name" value="S-adenosyl-L-methionine-dependent methyltransferases"/>
    <property type="match status" value="1"/>
</dbReference>
<reference evidence="1" key="1">
    <citation type="submission" date="2023-03" db="EMBL/GenBank/DDBJ databases">
        <title>Andean soil-derived lignocellulolytic bacterial consortium as a source of novel taxa and putative plastic-active enzymes.</title>
        <authorList>
            <person name="Diaz-Garcia L."/>
            <person name="Chuvochina M."/>
            <person name="Feuerriegel G."/>
            <person name="Bunk B."/>
            <person name="Sproer C."/>
            <person name="Streit W.R."/>
            <person name="Rodriguez L.M."/>
            <person name="Overmann J."/>
            <person name="Jimenez D.J."/>
        </authorList>
    </citation>
    <scope>NUCLEOTIDE SEQUENCE</scope>
    <source>
        <strain evidence="1">MAG 26</strain>
    </source>
</reference>
<dbReference type="AlphaFoldDB" id="A0AAJ6BLX1"/>
<protein>
    <submittedName>
        <fullName evidence="1">Protein-L-isoaspartate O-methyltransferase</fullName>
    </submittedName>
</protein>
<dbReference type="InterPro" id="IPR029063">
    <property type="entry name" value="SAM-dependent_MTases_sf"/>
</dbReference>
<organism evidence="1 2">
    <name type="scientific">Candidatus Andeanibacterium colombiense</name>
    <dbReference type="NCBI Taxonomy" id="3121345"/>
    <lineage>
        <taxon>Bacteria</taxon>
        <taxon>Pseudomonadati</taxon>
        <taxon>Pseudomonadota</taxon>
        <taxon>Alphaproteobacteria</taxon>
        <taxon>Sphingomonadales</taxon>
        <taxon>Sphingomonadaceae</taxon>
        <taxon>Candidatus Andeanibacterium</taxon>
    </lineage>
</organism>
<dbReference type="EMBL" id="CP119316">
    <property type="protein sequence ID" value="WEK45472.1"/>
    <property type="molecule type" value="Genomic_DNA"/>
</dbReference>
<proteinExistence type="predicted"/>
<dbReference type="Pfam" id="PF01135">
    <property type="entry name" value="PCMT"/>
    <property type="match status" value="1"/>
</dbReference>
<sequence>MTLVKDRPADGFAAARKAMVESQLRVSGVNADFVRERMGAVAREDFVPAETRAVAYMDRAVPLGNGRFLAAPLVHGRILEEAAPTPADKVLLVHGGSLYLAELLRPLVGSLEVISAAEGVQASGKTGDYTLLIIDGAIEHLPDGLAAQLAEGGRVVAGLVARGLTRLATGRKVAGEVSLIPLAEIGMPILPEFAAAKGWSF</sequence>
<name>A0AAJ6BLX1_9SPHN</name>
<gene>
    <name evidence="1" type="ORF">P0Y56_10545</name>
</gene>
<evidence type="ECO:0000313" key="1">
    <source>
        <dbReference type="EMBL" id="WEK45472.1"/>
    </source>
</evidence>
<accession>A0AAJ6BLX1</accession>
<dbReference type="Gene3D" id="3.40.50.150">
    <property type="entry name" value="Vaccinia Virus protein VP39"/>
    <property type="match status" value="1"/>
</dbReference>
<dbReference type="KEGG" id="acob:P0Y56_10545"/>